<keyword evidence="4" id="KW-0805">Transcription regulation</keyword>
<dbReference type="Pfam" id="PF00172">
    <property type="entry name" value="Zn_clus"/>
    <property type="match status" value="1"/>
</dbReference>
<evidence type="ECO:0000256" key="7">
    <source>
        <dbReference type="ARBA" id="ARBA00023242"/>
    </source>
</evidence>
<dbReference type="PROSITE" id="PS00463">
    <property type="entry name" value="ZN2_CY6_FUNGAL_1"/>
    <property type="match status" value="1"/>
</dbReference>
<dbReference type="InterPro" id="IPR051615">
    <property type="entry name" value="Transcr_Regulatory_Elem"/>
</dbReference>
<dbReference type="InterPro" id="IPR036864">
    <property type="entry name" value="Zn2-C6_fun-type_DNA-bd_sf"/>
</dbReference>
<reference evidence="10 11" key="1">
    <citation type="submission" date="2016-07" db="EMBL/GenBank/DDBJ databases">
        <title>Pervasive Adenine N6-methylation of Active Genes in Fungi.</title>
        <authorList>
            <consortium name="DOE Joint Genome Institute"/>
            <person name="Mondo S.J."/>
            <person name="Dannebaum R.O."/>
            <person name="Kuo R.C."/>
            <person name="Labutti K."/>
            <person name="Haridas S."/>
            <person name="Kuo A."/>
            <person name="Salamov A."/>
            <person name="Ahrendt S.R."/>
            <person name="Lipzen A."/>
            <person name="Sullivan W."/>
            <person name="Andreopoulos W.B."/>
            <person name="Clum A."/>
            <person name="Lindquist E."/>
            <person name="Daum C."/>
            <person name="Ramamoorthy G.K."/>
            <person name="Gryganskyi A."/>
            <person name="Culley D."/>
            <person name="Magnuson J.K."/>
            <person name="James T.Y."/>
            <person name="O'Malley M.A."/>
            <person name="Stajich J.E."/>
            <person name="Spatafora J.W."/>
            <person name="Visel A."/>
            <person name="Grigoriev I.V."/>
        </authorList>
    </citation>
    <scope>NUCLEOTIDE SEQUENCE [LARGE SCALE GENOMIC DNA]</scope>
    <source>
        <strain evidence="10 11">68-887.2</strain>
    </source>
</reference>
<evidence type="ECO:0000256" key="5">
    <source>
        <dbReference type="ARBA" id="ARBA00023125"/>
    </source>
</evidence>
<feature type="region of interest" description="Disordered" evidence="8">
    <location>
        <begin position="78"/>
        <end position="133"/>
    </location>
</feature>
<dbReference type="GO" id="GO:0000981">
    <property type="term" value="F:DNA-binding transcription factor activity, RNA polymerase II-specific"/>
    <property type="evidence" value="ECO:0007669"/>
    <property type="project" value="InterPro"/>
</dbReference>
<keyword evidence="5" id="KW-0238">DNA-binding</keyword>
<keyword evidence="6" id="KW-0804">Transcription</keyword>
<dbReference type="CDD" id="cd00067">
    <property type="entry name" value="GAL4"/>
    <property type="match status" value="1"/>
</dbReference>
<evidence type="ECO:0000256" key="8">
    <source>
        <dbReference type="SAM" id="MobiDB-lite"/>
    </source>
</evidence>
<sequence length="644" mass="72060">MEPSAGPSRPQTKRHVKHVSRACDRCRRRRIKCDGTQPTCGVCTERGHSCTFTEEDGRKTNREIDELKTRLAALESHLQVSSGSQNEARVVESAHSDESALSSTTNEEMDDEPPTPATSSLSGTRGHAKRKRIADRVEHPVVVERLKRSKDGPLLHFGPISIFNYDNRQPAQSVSPTVVQTQEQDGWVAWSRNLPLALNLDKAAHEEALEYFIAYYAPWCLVVDPPAFLRDLDSCNLVDRYGVPVAEHSRTPSYSPLMHCAALYLGLCLVRSGRLEGRPEYWEPFQDRCHDLFRAEGKEPSLSSVRAINLWSSCLNYEPETAYMYFGMTFAATLALGLNPDAYVKRGQMTSAERDMRNSTFWTIHLQDVLRAIAAGRAPMLPESPGMPLPAIDKKCDAEPWIPPKRVQSEFKCLNLDGLPSLRSTVFHWTAKLGLILRDVISALYSIQSDATRRASPPQGLVRRLDTWFKQVPIDKPLEQPLPHILMLHMLYHLLIIYLHRPYYRAALSTVPSSADRCSRAADEIVFLLNTYEATHGVQNAPMTLSKIAFHTGADMWAVQVVFGAATVFLLKSVGDEPNGLGAYSYLDKFDLCLDHLERHGKPRSSYSCSLYSSHLAPSHDRCRGPTPASLRLASRGLGGAFEH</sequence>
<evidence type="ECO:0000256" key="6">
    <source>
        <dbReference type="ARBA" id="ARBA00023163"/>
    </source>
</evidence>
<dbReference type="SUPFAM" id="SSF57701">
    <property type="entry name" value="Zn2/Cys6 DNA-binding domain"/>
    <property type="match status" value="1"/>
</dbReference>
<evidence type="ECO:0000256" key="4">
    <source>
        <dbReference type="ARBA" id="ARBA00023015"/>
    </source>
</evidence>
<dbReference type="GO" id="GO:0008270">
    <property type="term" value="F:zinc ion binding"/>
    <property type="evidence" value="ECO:0007669"/>
    <property type="project" value="InterPro"/>
</dbReference>
<dbReference type="InParanoid" id="A0A1Y2AX18"/>
<keyword evidence="7" id="KW-0539">Nucleus</keyword>
<dbReference type="SMART" id="SM00066">
    <property type="entry name" value="GAL4"/>
    <property type="match status" value="1"/>
</dbReference>
<protein>
    <recommendedName>
        <fullName evidence="9">Zn(2)-C6 fungal-type domain-containing protein</fullName>
    </recommendedName>
</protein>
<evidence type="ECO:0000313" key="11">
    <source>
        <dbReference type="Proteomes" id="UP000193986"/>
    </source>
</evidence>
<evidence type="ECO:0000259" key="9">
    <source>
        <dbReference type="PROSITE" id="PS50048"/>
    </source>
</evidence>
<dbReference type="InterPro" id="IPR007219">
    <property type="entry name" value="XnlR_reg_dom"/>
</dbReference>
<keyword evidence="3" id="KW-0862">Zinc</keyword>
<dbReference type="Proteomes" id="UP000193986">
    <property type="component" value="Unassembled WGS sequence"/>
</dbReference>
<evidence type="ECO:0000256" key="3">
    <source>
        <dbReference type="ARBA" id="ARBA00022833"/>
    </source>
</evidence>
<evidence type="ECO:0000313" key="10">
    <source>
        <dbReference type="EMBL" id="ORY27111.1"/>
    </source>
</evidence>
<dbReference type="PANTHER" id="PTHR31313:SF81">
    <property type="entry name" value="TY1 ENHANCER ACTIVATOR"/>
    <property type="match status" value="1"/>
</dbReference>
<dbReference type="GO" id="GO:0003677">
    <property type="term" value="F:DNA binding"/>
    <property type="evidence" value="ECO:0007669"/>
    <property type="project" value="UniProtKB-KW"/>
</dbReference>
<keyword evidence="11" id="KW-1185">Reference proteome</keyword>
<evidence type="ECO:0000256" key="2">
    <source>
        <dbReference type="ARBA" id="ARBA00022723"/>
    </source>
</evidence>
<feature type="compositionally biased region" description="Basic and acidic residues" evidence="8">
    <location>
        <begin position="89"/>
        <end position="98"/>
    </location>
</feature>
<dbReference type="PANTHER" id="PTHR31313">
    <property type="entry name" value="TY1 ENHANCER ACTIVATOR"/>
    <property type="match status" value="1"/>
</dbReference>
<dbReference type="EMBL" id="MCFC01000041">
    <property type="protein sequence ID" value="ORY27111.1"/>
    <property type="molecule type" value="Genomic_DNA"/>
</dbReference>
<feature type="compositionally biased region" description="Polar residues" evidence="8">
    <location>
        <begin position="78"/>
        <end position="87"/>
    </location>
</feature>
<proteinExistence type="predicted"/>
<comment type="subcellular location">
    <subcellularLocation>
        <location evidence="1">Nucleus</location>
    </subcellularLocation>
</comment>
<organism evidence="10 11">
    <name type="scientific">Naematelia encephala</name>
    <dbReference type="NCBI Taxonomy" id="71784"/>
    <lineage>
        <taxon>Eukaryota</taxon>
        <taxon>Fungi</taxon>
        <taxon>Dikarya</taxon>
        <taxon>Basidiomycota</taxon>
        <taxon>Agaricomycotina</taxon>
        <taxon>Tremellomycetes</taxon>
        <taxon>Tremellales</taxon>
        <taxon>Naemateliaceae</taxon>
        <taxon>Naematelia</taxon>
    </lineage>
</organism>
<gene>
    <name evidence="10" type="ORF">BCR39DRAFT_242527</name>
</gene>
<name>A0A1Y2AX18_9TREE</name>
<feature type="domain" description="Zn(2)-C6 fungal-type" evidence="9">
    <location>
        <begin position="22"/>
        <end position="52"/>
    </location>
</feature>
<keyword evidence="2" id="KW-0479">Metal-binding</keyword>
<dbReference type="GO" id="GO:0006351">
    <property type="term" value="P:DNA-templated transcription"/>
    <property type="evidence" value="ECO:0007669"/>
    <property type="project" value="InterPro"/>
</dbReference>
<dbReference type="PROSITE" id="PS50048">
    <property type="entry name" value="ZN2_CY6_FUNGAL_2"/>
    <property type="match status" value="1"/>
</dbReference>
<evidence type="ECO:0000256" key="1">
    <source>
        <dbReference type="ARBA" id="ARBA00004123"/>
    </source>
</evidence>
<dbReference type="OrthoDB" id="2154091at2759"/>
<dbReference type="Pfam" id="PF04082">
    <property type="entry name" value="Fungal_trans"/>
    <property type="match status" value="1"/>
</dbReference>
<comment type="caution">
    <text evidence="10">The sequence shown here is derived from an EMBL/GenBank/DDBJ whole genome shotgun (WGS) entry which is preliminary data.</text>
</comment>
<dbReference type="GO" id="GO:0005634">
    <property type="term" value="C:nucleus"/>
    <property type="evidence" value="ECO:0007669"/>
    <property type="project" value="UniProtKB-SubCell"/>
</dbReference>
<accession>A0A1Y2AX18</accession>
<dbReference type="STRING" id="71784.A0A1Y2AX18"/>
<dbReference type="AlphaFoldDB" id="A0A1Y2AX18"/>
<dbReference type="Gene3D" id="4.10.240.10">
    <property type="entry name" value="Zn(2)-C6 fungal-type DNA-binding domain"/>
    <property type="match status" value="1"/>
</dbReference>
<dbReference type="InterPro" id="IPR001138">
    <property type="entry name" value="Zn2Cys6_DnaBD"/>
</dbReference>
<dbReference type="CDD" id="cd12148">
    <property type="entry name" value="fungal_TF_MHR"/>
    <property type="match status" value="1"/>
</dbReference>